<dbReference type="Pfam" id="PF13015">
    <property type="entry name" value="PRKCSH_1"/>
    <property type="match status" value="1"/>
</dbReference>
<evidence type="ECO:0000259" key="3">
    <source>
        <dbReference type="PROSITE" id="PS51914"/>
    </source>
</evidence>
<dbReference type="PANTHER" id="PTHR12630">
    <property type="entry name" value="N-LINKED OLIGOSACCHARIDE PROCESSING"/>
    <property type="match status" value="1"/>
</dbReference>
<dbReference type="PROSITE" id="PS51914">
    <property type="entry name" value="MRH"/>
    <property type="match status" value="1"/>
</dbReference>
<organism evidence="4 5">
    <name type="scientific">Dentiscutata erythropus</name>
    <dbReference type="NCBI Taxonomy" id="1348616"/>
    <lineage>
        <taxon>Eukaryota</taxon>
        <taxon>Fungi</taxon>
        <taxon>Fungi incertae sedis</taxon>
        <taxon>Mucoromycota</taxon>
        <taxon>Glomeromycotina</taxon>
        <taxon>Glomeromycetes</taxon>
        <taxon>Diversisporales</taxon>
        <taxon>Gigasporaceae</taxon>
        <taxon>Dentiscutata</taxon>
    </lineage>
</organism>
<dbReference type="InterPro" id="IPR039794">
    <property type="entry name" value="Gtb1-like"/>
</dbReference>
<feature type="non-terminal residue" evidence="4">
    <location>
        <position position="1"/>
    </location>
</feature>
<dbReference type="InterPro" id="IPR009011">
    <property type="entry name" value="Man6P_isomerase_rcpt-bd_dom_sf"/>
</dbReference>
<evidence type="ECO:0000256" key="1">
    <source>
        <dbReference type="ARBA" id="ARBA00022729"/>
    </source>
</evidence>
<feature type="non-terminal residue" evidence="4">
    <location>
        <position position="69"/>
    </location>
</feature>
<keyword evidence="1" id="KW-0732">Signal</keyword>
<keyword evidence="2" id="KW-1015">Disulfide bond</keyword>
<dbReference type="SUPFAM" id="SSF50911">
    <property type="entry name" value="Mannose 6-phosphate receptor domain"/>
    <property type="match status" value="1"/>
</dbReference>
<dbReference type="PANTHER" id="PTHR12630:SF1">
    <property type="entry name" value="GLUCOSIDASE 2 SUBUNIT BETA"/>
    <property type="match status" value="1"/>
</dbReference>
<comment type="caution">
    <text evidence="4">The sequence shown here is derived from an EMBL/GenBank/DDBJ whole genome shotgun (WGS) entry which is preliminary data.</text>
</comment>
<evidence type="ECO:0000256" key="2">
    <source>
        <dbReference type="ARBA" id="ARBA00023157"/>
    </source>
</evidence>
<dbReference type="InterPro" id="IPR036607">
    <property type="entry name" value="PRKCSH"/>
</dbReference>
<dbReference type="Proteomes" id="UP000789405">
    <property type="component" value="Unassembled WGS sequence"/>
</dbReference>
<feature type="domain" description="MRH" evidence="3">
    <location>
        <begin position="1"/>
        <end position="64"/>
    </location>
</feature>
<dbReference type="AlphaFoldDB" id="A0A9N9PJJ6"/>
<dbReference type="InterPro" id="IPR044865">
    <property type="entry name" value="MRH_dom"/>
</dbReference>
<keyword evidence="5" id="KW-1185">Reference proteome</keyword>
<proteinExistence type="predicted"/>
<reference evidence="4" key="1">
    <citation type="submission" date="2021-06" db="EMBL/GenBank/DDBJ databases">
        <authorList>
            <person name="Kallberg Y."/>
            <person name="Tangrot J."/>
            <person name="Rosling A."/>
        </authorList>
    </citation>
    <scope>NUCLEOTIDE SEQUENCE</scope>
    <source>
        <strain evidence="4">MA453B</strain>
    </source>
</reference>
<sequence length="69" mass="7833">AQSESDPGYYTQQIYANGLRCWNGPERSVKLNLECGIENEIISVVEPEKCEYHLKMKTPAVCPDNPFID</sequence>
<dbReference type="OrthoDB" id="28322at2759"/>
<accession>A0A9N9PJJ6</accession>
<evidence type="ECO:0000313" key="5">
    <source>
        <dbReference type="Proteomes" id="UP000789405"/>
    </source>
</evidence>
<dbReference type="GO" id="GO:0006491">
    <property type="term" value="P:N-glycan processing"/>
    <property type="evidence" value="ECO:0007669"/>
    <property type="project" value="TreeGrafter"/>
</dbReference>
<dbReference type="Gene3D" id="2.70.130.10">
    <property type="entry name" value="Mannose-6-phosphate receptor binding domain"/>
    <property type="match status" value="1"/>
</dbReference>
<name>A0A9N9PJJ6_9GLOM</name>
<dbReference type="EMBL" id="CAJVPY010068244">
    <property type="protein sequence ID" value="CAG8826587.1"/>
    <property type="molecule type" value="Genomic_DNA"/>
</dbReference>
<evidence type="ECO:0000313" key="4">
    <source>
        <dbReference type="EMBL" id="CAG8826587.1"/>
    </source>
</evidence>
<protein>
    <submittedName>
        <fullName evidence="4">14368_t:CDS:1</fullName>
    </submittedName>
</protein>
<gene>
    <name evidence="4" type="ORF">DERYTH_LOCUS28113</name>
</gene>
<dbReference type="GO" id="GO:0017177">
    <property type="term" value="C:glucosidase II complex"/>
    <property type="evidence" value="ECO:0007669"/>
    <property type="project" value="TreeGrafter"/>
</dbReference>